<dbReference type="InterPro" id="IPR012349">
    <property type="entry name" value="Split_barrel_FMN-bd"/>
</dbReference>
<dbReference type="Pfam" id="PF16242">
    <property type="entry name" value="Pyrid_ox_like"/>
    <property type="match status" value="1"/>
</dbReference>
<comment type="caution">
    <text evidence="2">The sequence shown here is derived from an EMBL/GenBank/DDBJ whole genome shotgun (WGS) entry which is preliminary data.</text>
</comment>
<dbReference type="Proteomes" id="UP000053464">
    <property type="component" value="Unassembled WGS sequence"/>
</dbReference>
<protein>
    <submittedName>
        <fullName evidence="2">Pyridoxamine 5'-phosphate oxidase</fullName>
    </submittedName>
</protein>
<dbReference type="SUPFAM" id="SSF50475">
    <property type="entry name" value="FMN-binding split barrel"/>
    <property type="match status" value="1"/>
</dbReference>
<dbReference type="RefSeq" id="WP_047004401.1">
    <property type="nucleotide sequence ID" value="NZ_LBHB01000002.1"/>
</dbReference>
<dbReference type="InterPro" id="IPR052917">
    <property type="entry name" value="Stress-Dev_Protein"/>
</dbReference>
<organism evidence="2 3">
    <name type="scientific">Aurantiacibacter luteus</name>
    <dbReference type="NCBI Taxonomy" id="1581420"/>
    <lineage>
        <taxon>Bacteria</taxon>
        <taxon>Pseudomonadati</taxon>
        <taxon>Pseudomonadota</taxon>
        <taxon>Alphaproteobacteria</taxon>
        <taxon>Sphingomonadales</taxon>
        <taxon>Erythrobacteraceae</taxon>
        <taxon>Aurantiacibacter</taxon>
    </lineage>
</organism>
<gene>
    <name evidence="2" type="ORF">AAW00_11440</name>
</gene>
<name>A0A0G9MZP8_9SPHN</name>
<dbReference type="OrthoDB" id="1432662at2"/>
<evidence type="ECO:0000313" key="2">
    <source>
        <dbReference type="EMBL" id="KLE34753.1"/>
    </source>
</evidence>
<dbReference type="Gene3D" id="2.30.110.10">
    <property type="entry name" value="Electron Transport, Fmn-binding Protein, Chain A"/>
    <property type="match status" value="1"/>
</dbReference>
<dbReference type="STRING" id="1581420.AAW00_11440"/>
<proteinExistence type="predicted"/>
<dbReference type="PANTHER" id="PTHR34818:SF1">
    <property type="entry name" value="PROTEIN BLI-3"/>
    <property type="match status" value="1"/>
</dbReference>
<evidence type="ECO:0000259" key="1">
    <source>
        <dbReference type="Pfam" id="PF16242"/>
    </source>
</evidence>
<sequence>MTDKAPTKTLADISEDMKDIDFCMLSSRAQDGSIGARPMSNNSEVEYEGTSYFFTYDDTRMVEDIGRDPSVGLSYAGKAGLKGIVGAPGMFIHVEGEANIVKDKARFEEHWVKGLDRWFPQGTDTPGLAMLEVVAKRVHYWDGEEEGEVKLPGTAAA</sequence>
<reference evidence="2 3" key="1">
    <citation type="submission" date="2015-04" db="EMBL/GenBank/DDBJ databases">
        <title>The draft genome sequence of Erythrobacter luteus KA37.</title>
        <authorList>
            <person name="Zhuang L."/>
            <person name="Liu Y."/>
            <person name="Shao Z."/>
        </authorList>
    </citation>
    <scope>NUCLEOTIDE SEQUENCE [LARGE SCALE GENOMIC DNA]</scope>
    <source>
        <strain evidence="2 3">KA37</strain>
    </source>
</reference>
<keyword evidence="3" id="KW-1185">Reference proteome</keyword>
<feature type="domain" description="General stress protein FMN-binding split barrel" evidence="1">
    <location>
        <begin position="11"/>
        <end position="146"/>
    </location>
</feature>
<evidence type="ECO:0000313" key="3">
    <source>
        <dbReference type="Proteomes" id="UP000053464"/>
    </source>
</evidence>
<dbReference type="AlphaFoldDB" id="A0A0G9MZP8"/>
<accession>A0A0G9MZP8</accession>
<dbReference type="InterPro" id="IPR038725">
    <property type="entry name" value="YdaG_split_barrel_FMN-bd"/>
</dbReference>
<dbReference type="PATRIC" id="fig|1581420.6.peg.2338"/>
<dbReference type="EMBL" id="LBHB01000002">
    <property type="protein sequence ID" value="KLE34753.1"/>
    <property type="molecule type" value="Genomic_DNA"/>
</dbReference>
<dbReference type="PANTHER" id="PTHR34818">
    <property type="entry name" value="PROTEIN BLI-3"/>
    <property type="match status" value="1"/>
</dbReference>